<accession>A0A066WUZ2</accession>
<organism evidence="1 2">
    <name type="scientific">Flavobacterium seoulense</name>
    <dbReference type="NCBI Taxonomy" id="1492738"/>
    <lineage>
        <taxon>Bacteria</taxon>
        <taxon>Pseudomonadati</taxon>
        <taxon>Bacteroidota</taxon>
        <taxon>Flavobacteriia</taxon>
        <taxon>Flavobacteriales</taxon>
        <taxon>Flavobacteriaceae</taxon>
        <taxon>Flavobacterium</taxon>
    </lineage>
</organism>
<dbReference type="STRING" id="1492738.FEM21_04070"/>
<dbReference type="PANTHER" id="PTHR34070">
    <property type="entry name" value="ARMADILLO-TYPE FOLD"/>
    <property type="match status" value="1"/>
</dbReference>
<dbReference type="SUPFAM" id="SSF48371">
    <property type="entry name" value="ARM repeat"/>
    <property type="match status" value="1"/>
</dbReference>
<dbReference type="Gene3D" id="1.25.40.290">
    <property type="entry name" value="ARM repeat domains"/>
    <property type="match status" value="1"/>
</dbReference>
<dbReference type="Proteomes" id="UP000027064">
    <property type="component" value="Unassembled WGS sequence"/>
</dbReference>
<dbReference type="EMBL" id="JNCA01000003">
    <property type="protein sequence ID" value="KDN56388.1"/>
    <property type="molecule type" value="Genomic_DNA"/>
</dbReference>
<dbReference type="Gene3D" id="1.20.1660.10">
    <property type="entry name" value="Hypothetical protein (EF3068)"/>
    <property type="match status" value="1"/>
</dbReference>
<evidence type="ECO:0000313" key="1">
    <source>
        <dbReference type="EMBL" id="KDN56388.1"/>
    </source>
</evidence>
<dbReference type="PANTHER" id="PTHR34070:SF1">
    <property type="entry name" value="DNA ALKYLATION REPAIR PROTEIN"/>
    <property type="match status" value="1"/>
</dbReference>
<protein>
    <submittedName>
        <fullName evidence="1">AlkD protein</fullName>
    </submittedName>
</protein>
<comment type="caution">
    <text evidence="1">The sequence shown here is derived from an EMBL/GenBank/DDBJ whole genome shotgun (WGS) entry which is preliminary data.</text>
</comment>
<dbReference type="RefSeq" id="WP_035657197.1">
    <property type="nucleotide sequence ID" value="NZ_JNCA01000003.1"/>
</dbReference>
<proteinExistence type="predicted"/>
<keyword evidence="2" id="KW-1185">Reference proteome</keyword>
<dbReference type="InterPro" id="IPR014825">
    <property type="entry name" value="DNA_alkylation"/>
</dbReference>
<reference evidence="1 2" key="1">
    <citation type="submission" date="2014-05" db="EMBL/GenBank/DDBJ databases">
        <title>Genome Sequence of Flavobacterium sp. EM1321.</title>
        <authorList>
            <person name="Shin S.-K."/>
            <person name="Yi H."/>
        </authorList>
    </citation>
    <scope>NUCLEOTIDE SEQUENCE [LARGE SCALE GENOMIC DNA]</scope>
    <source>
        <strain evidence="1 2">EM1321</strain>
    </source>
</reference>
<dbReference type="OrthoDB" id="9775346at2"/>
<name>A0A066WUZ2_9FLAO</name>
<sequence length="224" mass="26415">MAFIKQLETAFQENSNAENAFAMSKYMKNKFPFYGIKTTERRLLFKMIWKQNQQEVAENTRAIVLELYKKEQRELHYCAIEILIKELKGKYKKEDIKLIEKLIITNSWWDSVDTISKYILGEYLLVHPLEIENTIENFSNSDNLWLNRSAILFQLGYKKQTDFELLKALSIQHQSSTEFFIQKAIGWALREYAKTNPEAVKNFVLVNNLKPLSRKEALKNLSFA</sequence>
<dbReference type="PATRIC" id="fig|1492738.3.peg.402"/>
<gene>
    <name evidence="1" type="ORF">FEM21_04070</name>
</gene>
<dbReference type="InterPro" id="IPR016024">
    <property type="entry name" value="ARM-type_fold"/>
</dbReference>
<dbReference type="Pfam" id="PF08713">
    <property type="entry name" value="DNA_alkylation"/>
    <property type="match status" value="1"/>
</dbReference>
<dbReference type="AlphaFoldDB" id="A0A066WUZ2"/>
<dbReference type="CDD" id="cd07064">
    <property type="entry name" value="AlkD_like_1"/>
    <property type="match status" value="1"/>
</dbReference>
<evidence type="ECO:0000313" key="2">
    <source>
        <dbReference type="Proteomes" id="UP000027064"/>
    </source>
</evidence>
<dbReference type="eggNOG" id="COG4912">
    <property type="taxonomic scope" value="Bacteria"/>
</dbReference>